<dbReference type="OrthoDB" id="5413827at2759"/>
<reference evidence="2 3" key="1">
    <citation type="submission" date="2017-03" db="EMBL/GenBank/DDBJ databases">
        <title>Genomes of endolithic fungi from Antarctica.</title>
        <authorList>
            <person name="Coleine C."/>
            <person name="Masonjones S."/>
            <person name="Stajich J.E."/>
        </authorList>
    </citation>
    <scope>NUCLEOTIDE SEQUENCE [LARGE SCALE GENOMIC DNA]</scope>
    <source>
        <strain evidence="2 3">CCFEE 6315</strain>
    </source>
</reference>
<feature type="compositionally biased region" description="Polar residues" evidence="1">
    <location>
        <begin position="18"/>
        <end position="27"/>
    </location>
</feature>
<feature type="compositionally biased region" description="Low complexity" evidence="1">
    <location>
        <begin position="42"/>
        <end position="54"/>
    </location>
</feature>
<accession>A0A4U0TMC8</accession>
<organism evidence="2 3">
    <name type="scientific">Salinomyces thailandicus</name>
    <dbReference type="NCBI Taxonomy" id="706561"/>
    <lineage>
        <taxon>Eukaryota</taxon>
        <taxon>Fungi</taxon>
        <taxon>Dikarya</taxon>
        <taxon>Ascomycota</taxon>
        <taxon>Pezizomycotina</taxon>
        <taxon>Dothideomycetes</taxon>
        <taxon>Dothideomycetidae</taxon>
        <taxon>Mycosphaerellales</taxon>
        <taxon>Teratosphaeriaceae</taxon>
        <taxon>Salinomyces</taxon>
    </lineage>
</organism>
<dbReference type="EMBL" id="NAJL01000061">
    <property type="protein sequence ID" value="TKA23094.1"/>
    <property type="molecule type" value="Genomic_DNA"/>
</dbReference>
<evidence type="ECO:0000313" key="3">
    <source>
        <dbReference type="Proteomes" id="UP000308549"/>
    </source>
</evidence>
<feature type="region of interest" description="Disordered" evidence="1">
    <location>
        <begin position="1"/>
        <end position="69"/>
    </location>
</feature>
<dbReference type="Proteomes" id="UP000308549">
    <property type="component" value="Unassembled WGS sequence"/>
</dbReference>
<evidence type="ECO:0000313" key="2">
    <source>
        <dbReference type="EMBL" id="TKA23094.1"/>
    </source>
</evidence>
<protein>
    <submittedName>
        <fullName evidence="2">Uncharacterized protein</fullName>
    </submittedName>
</protein>
<sequence>MTNQPLQVPELDTDSDGDSSSPLSADSNEAAIANLAADSRSDNPPSSSLSGSDSQLVDETLDGLTKSPLGLLPPELRNRIYEYAFAQDKPFLVAYHYTVILIQASAVSGPVEVGQKI</sequence>
<keyword evidence="3" id="KW-1185">Reference proteome</keyword>
<evidence type="ECO:0000256" key="1">
    <source>
        <dbReference type="SAM" id="MobiDB-lite"/>
    </source>
</evidence>
<proteinExistence type="predicted"/>
<gene>
    <name evidence="2" type="ORF">B0A50_07411</name>
</gene>
<comment type="caution">
    <text evidence="2">The sequence shown here is derived from an EMBL/GenBank/DDBJ whole genome shotgun (WGS) entry which is preliminary data.</text>
</comment>
<name>A0A4U0TMC8_9PEZI</name>
<dbReference type="AlphaFoldDB" id="A0A4U0TMC8"/>